<proteinExistence type="predicted"/>
<evidence type="ECO:0000313" key="1">
    <source>
        <dbReference type="EnsemblMetazoa" id="PPA43639.1"/>
    </source>
</evidence>
<dbReference type="Proteomes" id="UP000005239">
    <property type="component" value="Unassembled WGS sequence"/>
</dbReference>
<evidence type="ECO:0000313" key="2">
    <source>
        <dbReference type="Proteomes" id="UP000005239"/>
    </source>
</evidence>
<protein>
    <submittedName>
        <fullName evidence="1">Uncharacterized protein</fullName>
    </submittedName>
</protein>
<accession>A0A8R1Z389</accession>
<dbReference type="EnsemblMetazoa" id="PPA43639.1">
    <property type="protein sequence ID" value="PPA43639.1"/>
    <property type="gene ID" value="WBGene00282008"/>
</dbReference>
<reference evidence="1" key="2">
    <citation type="submission" date="2022-06" db="UniProtKB">
        <authorList>
            <consortium name="EnsemblMetazoa"/>
        </authorList>
    </citation>
    <scope>IDENTIFICATION</scope>
    <source>
        <strain evidence="1">PS312</strain>
    </source>
</reference>
<accession>A0A2A6C752</accession>
<reference evidence="2" key="1">
    <citation type="journal article" date="2008" name="Nat. Genet.">
        <title>The Pristionchus pacificus genome provides a unique perspective on nematode lifestyle and parasitism.</title>
        <authorList>
            <person name="Dieterich C."/>
            <person name="Clifton S.W."/>
            <person name="Schuster L.N."/>
            <person name="Chinwalla A."/>
            <person name="Delehaunty K."/>
            <person name="Dinkelacker I."/>
            <person name="Fulton L."/>
            <person name="Fulton R."/>
            <person name="Godfrey J."/>
            <person name="Minx P."/>
            <person name="Mitreva M."/>
            <person name="Roeseler W."/>
            <person name="Tian H."/>
            <person name="Witte H."/>
            <person name="Yang S.P."/>
            <person name="Wilson R.K."/>
            <person name="Sommer R.J."/>
        </authorList>
    </citation>
    <scope>NUCLEOTIDE SEQUENCE [LARGE SCALE GENOMIC DNA]</scope>
    <source>
        <strain evidence="2">PS312</strain>
    </source>
</reference>
<organism evidence="1 2">
    <name type="scientific">Pristionchus pacificus</name>
    <name type="common">Parasitic nematode worm</name>
    <dbReference type="NCBI Taxonomy" id="54126"/>
    <lineage>
        <taxon>Eukaryota</taxon>
        <taxon>Metazoa</taxon>
        <taxon>Ecdysozoa</taxon>
        <taxon>Nematoda</taxon>
        <taxon>Chromadorea</taxon>
        <taxon>Rhabditida</taxon>
        <taxon>Rhabditina</taxon>
        <taxon>Diplogasteromorpha</taxon>
        <taxon>Diplogasteroidea</taxon>
        <taxon>Neodiplogasteridae</taxon>
        <taxon>Pristionchus</taxon>
    </lineage>
</organism>
<sequence length="76" mass="8531">MYLLEYLYSDRARARQHVHVVVAVDVAAAWQRSKTDEWSTSPFQTHRGMHTVMGTPICLPCQQSASAWLPADAANT</sequence>
<keyword evidence="2" id="KW-1185">Reference proteome</keyword>
<dbReference type="AlphaFoldDB" id="A0A2A6C752"/>
<name>A0A2A6C752_PRIPA</name>
<gene>
    <name evidence="1" type="primary">WBGene00282008</name>
</gene>